<dbReference type="Proteomes" id="UP000682782">
    <property type="component" value="Chromosome"/>
</dbReference>
<gene>
    <name evidence="1" type="ORF">JYE49_07315</name>
</gene>
<reference evidence="1" key="1">
    <citation type="submission" date="2021-01" db="EMBL/GenBank/DDBJ databases">
        <title>Complete genome sequence of Clostridiales bacterium R-7.</title>
        <authorList>
            <person name="Mahoney-Kurpe S.C."/>
            <person name="Palevich N."/>
            <person name="Koike S."/>
            <person name="Moon C.D."/>
            <person name="Attwood G.T."/>
        </authorList>
    </citation>
    <scope>NUCLEOTIDE SEQUENCE</scope>
    <source>
        <strain evidence="1">R-7</strain>
    </source>
</reference>
<accession>A0AC61N9R1</accession>
<sequence length="186" mass="19947">MVRDLSLHLLDLAQNSITAGASLVTIRLTLEENGMLTMELADNGKGMSPELLARVTSPFATTRTTRKVGLGIPMMKENAERAGGTFHLESEEGKGTTLTCSMDTGNIDCLPLGDLSGTLLSLMLTNPLFPDFLFEGKSPKGEGSFDTREVRNALGSDIPFNEPSVAAWLKEALDEEINSIFGGVLI</sequence>
<keyword evidence="1" id="KW-0418">Kinase</keyword>
<dbReference type="EMBL" id="CP068393">
    <property type="protein sequence ID" value="QUC68626.1"/>
    <property type="molecule type" value="Genomic_DNA"/>
</dbReference>
<organism evidence="1 2">
    <name type="scientific">Aristaeella hokkaidonensis</name>
    <dbReference type="NCBI Taxonomy" id="3046382"/>
    <lineage>
        <taxon>Bacteria</taxon>
        <taxon>Bacillati</taxon>
        <taxon>Bacillota</taxon>
        <taxon>Clostridia</taxon>
        <taxon>Eubacteriales</taxon>
        <taxon>Aristaeellaceae</taxon>
        <taxon>Aristaeella</taxon>
    </lineage>
</organism>
<protein>
    <submittedName>
        <fullName evidence="1">Sensor histidine kinase</fullName>
    </submittedName>
</protein>
<keyword evidence="1" id="KW-0808">Transferase</keyword>
<evidence type="ECO:0000313" key="2">
    <source>
        <dbReference type="Proteomes" id="UP000682782"/>
    </source>
</evidence>
<evidence type="ECO:0000313" key="1">
    <source>
        <dbReference type="EMBL" id="QUC68626.1"/>
    </source>
</evidence>
<name>A0AC61N9R1_9FIRM</name>
<proteinExistence type="predicted"/>
<keyword evidence="2" id="KW-1185">Reference proteome</keyword>